<organism evidence="1">
    <name type="scientific">marine metagenome</name>
    <dbReference type="NCBI Taxonomy" id="408172"/>
    <lineage>
        <taxon>unclassified sequences</taxon>
        <taxon>metagenomes</taxon>
        <taxon>ecological metagenomes</taxon>
    </lineage>
</organism>
<evidence type="ECO:0000313" key="1">
    <source>
        <dbReference type="EMBL" id="SVB62723.1"/>
    </source>
</evidence>
<feature type="non-terminal residue" evidence="1">
    <location>
        <position position="271"/>
    </location>
</feature>
<gene>
    <name evidence="1" type="ORF">METZ01_LOCUS215577</name>
</gene>
<name>A0A382FKI2_9ZZZZ</name>
<dbReference type="Pfam" id="PF12094">
    <property type="entry name" value="DUF3570"/>
    <property type="match status" value="1"/>
</dbReference>
<accession>A0A382FKI2</accession>
<dbReference type="AlphaFoldDB" id="A0A382FKI2"/>
<dbReference type="EMBL" id="UINC01050125">
    <property type="protein sequence ID" value="SVB62723.1"/>
    <property type="molecule type" value="Genomic_DNA"/>
</dbReference>
<protein>
    <submittedName>
        <fullName evidence="1">Uncharacterized protein</fullName>
    </submittedName>
</protein>
<dbReference type="InterPro" id="IPR021953">
    <property type="entry name" value="DUF3570"/>
</dbReference>
<sequence>MVQAAKPSPWMALTSAALTLPAFSASVPDQVEIGISTTAYRESDQNPQSVLVGSVQRYDININQFYLITPIGRDWGLALDLSHESMSGASPWGTVSVVGANTQLVMSGATIEEARNELSLGITRYFDTASLGFSLTRSEENDYNATAMAVNGEWDFNNRQSTLAAGLSYSTDSIEPSDALSFGRTLKQARRSASFSLAWTQVLNRASVLQSGFSVTQHNGYLSDPYKLRDIRPRQRLETAINFRYRRFMHRSDSSLHLDYRYYQDDFGIGS</sequence>
<reference evidence="1" key="1">
    <citation type="submission" date="2018-05" db="EMBL/GenBank/DDBJ databases">
        <authorList>
            <person name="Lanie J.A."/>
            <person name="Ng W.-L."/>
            <person name="Kazmierczak K.M."/>
            <person name="Andrzejewski T.M."/>
            <person name="Davidsen T.M."/>
            <person name="Wayne K.J."/>
            <person name="Tettelin H."/>
            <person name="Glass J.I."/>
            <person name="Rusch D."/>
            <person name="Podicherti R."/>
            <person name="Tsui H.-C.T."/>
            <person name="Winkler M.E."/>
        </authorList>
    </citation>
    <scope>NUCLEOTIDE SEQUENCE</scope>
</reference>
<proteinExistence type="predicted"/>